<sequence length="278" mass="32938">MSLSEKQFKFAYWFLNHKKKIRSSIIIGLIILNIILISFLIFKTVFYFKDQKNYQIMINSLSKDLIDYNSFKEKNKPKDLEVLLTKSIFSESQKYDTISQIENVNSQWVAQYDYQFIFNGQEGKIKTNFILPNEKKFLLDFNFESLAKNPFVELKIKNVQWKRTRYLSKIPQIQFEIKNIKYYPIGIQITSDKKSNINQVNFEAINNSSYGFWETFFKVILYQDKNVVGVNIISAKQFLSKEKRNLSASWVNFLPNVTEVFVESETNILNSKNFMSVR</sequence>
<protein>
    <submittedName>
        <fullName evidence="2">Uncharacterized protein</fullName>
    </submittedName>
</protein>
<accession>A0A2N1UN00</accession>
<keyword evidence="1" id="KW-0812">Transmembrane</keyword>
<dbReference type="Proteomes" id="UP000233414">
    <property type="component" value="Unassembled WGS sequence"/>
</dbReference>
<name>A0A2N1UN00_9BACT</name>
<comment type="caution">
    <text evidence="2">The sequence shown here is derived from an EMBL/GenBank/DDBJ whole genome shotgun (WGS) entry which is preliminary data.</text>
</comment>
<keyword evidence="1" id="KW-0472">Membrane</keyword>
<organism evidence="2 3">
    <name type="scientific">Candidatus Kuenenbacteria bacterium HGW-Kuenenbacteria-1</name>
    <dbReference type="NCBI Taxonomy" id="2013812"/>
    <lineage>
        <taxon>Bacteria</taxon>
        <taxon>Candidatus Kueneniibacteriota</taxon>
    </lineage>
</organism>
<feature type="transmembrane region" description="Helical" evidence="1">
    <location>
        <begin position="21"/>
        <end position="42"/>
    </location>
</feature>
<evidence type="ECO:0000256" key="1">
    <source>
        <dbReference type="SAM" id="Phobius"/>
    </source>
</evidence>
<evidence type="ECO:0000313" key="2">
    <source>
        <dbReference type="EMBL" id="PKL72146.1"/>
    </source>
</evidence>
<dbReference type="AlphaFoldDB" id="A0A2N1UN00"/>
<gene>
    <name evidence="2" type="ORF">CVV26_02880</name>
</gene>
<reference evidence="2 3" key="1">
    <citation type="journal article" date="2017" name="ISME J.">
        <title>Potential for microbial H2 and metal transformations associated with novel bacteria and archaea in deep terrestrial subsurface sediments.</title>
        <authorList>
            <person name="Hernsdorf A.W."/>
            <person name="Amano Y."/>
            <person name="Miyakawa K."/>
            <person name="Ise K."/>
            <person name="Suzuki Y."/>
            <person name="Anantharaman K."/>
            <person name="Probst A."/>
            <person name="Burstein D."/>
            <person name="Thomas B.C."/>
            <person name="Banfield J.F."/>
        </authorList>
    </citation>
    <scope>NUCLEOTIDE SEQUENCE [LARGE SCALE GENOMIC DNA]</scope>
    <source>
        <strain evidence="2">HGW-Kuenenbacteria-1</strain>
    </source>
</reference>
<proteinExistence type="predicted"/>
<evidence type="ECO:0000313" key="3">
    <source>
        <dbReference type="Proteomes" id="UP000233414"/>
    </source>
</evidence>
<keyword evidence="1" id="KW-1133">Transmembrane helix</keyword>
<dbReference type="EMBL" id="PGYQ01000015">
    <property type="protein sequence ID" value="PKL72146.1"/>
    <property type="molecule type" value="Genomic_DNA"/>
</dbReference>